<evidence type="ECO:0000259" key="2">
    <source>
        <dbReference type="Pfam" id="PF01613"/>
    </source>
</evidence>
<dbReference type="Gene3D" id="2.30.110.10">
    <property type="entry name" value="Electron Transport, Fmn-binding Protein, Chain A"/>
    <property type="match status" value="1"/>
</dbReference>
<dbReference type="GO" id="GO:0016646">
    <property type="term" value="F:oxidoreductase activity, acting on the CH-NH group of donors, NAD or NADP as acceptor"/>
    <property type="evidence" value="ECO:0007669"/>
    <property type="project" value="UniProtKB-ARBA"/>
</dbReference>
<dbReference type="EMBL" id="FOJY01000010">
    <property type="protein sequence ID" value="SFB12475.1"/>
    <property type="molecule type" value="Genomic_DNA"/>
</dbReference>
<dbReference type="RefSeq" id="WP_092872406.1">
    <property type="nucleotide sequence ID" value="NZ_FOJY01000010.1"/>
</dbReference>
<comment type="similarity">
    <text evidence="1">Belongs to the flavoredoxin family.</text>
</comment>
<gene>
    <name evidence="3" type="ORF">SAMN05216249_11011</name>
</gene>
<dbReference type="SUPFAM" id="SSF50475">
    <property type="entry name" value="FMN-binding split barrel"/>
    <property type="match status" value="1"/>
</dbReference>
<organism evidence="3 4">
    <name type="scientific">Acetitomaculum ruminis DSM 5522</name>
    <dbReference type="NCBI Taxonomy" id="1120918"/>
    <lineage>
        <taxon>Bacteria</taxon>
        <taxon>Bacillati</taxon>
        <taxon>Bacillota</taxon>
        <taxon>Clostridia</taxon>
        <taxon>Lachnospirales</taxon>
        <taxon>Lachnospiraceae</taxon>
        <taxon>Acetitomaculum</taxon>
    </lineage>
</organism>
<dbReference type="InterPro" id="IPR052174">
    <property type="entry name" value="Flavoredoxin"/>
</dbReference>
<name>A0A1I0YGD0_9FIRM</name>
<dbReference type="Pfam" id="PF01613">
    <property type="entry name" value="Flavin_Reduct"/>
    <property type="match status" value="1"/>
</dbReference>
<evidence type="ECO:0000256" key="1">
    <source>
        <dbReference type="ARBA" id="ARBA00038054"/>
    </source>
</evidence>
<reference evidence="3 4" key="1">
    <citation type="submission" date="2016-10" db="EMBL/GenBank/DDBJ databases">
        <authorList>
            <person name="de Groot N.N."/>
        </authorList>
    </citation>
    <scope>NUCLEOTIDE SEQUENCE [LARGE SCALE GENOMIC DNA]</scope>
    <source>
        <strain evidence="3 4">DSM 5522</strain>
    </source>
</reference>
<accession>A0A1I0YGD0</accession>
<dbReference type="InterPro" id="IPR002563">
    <property type="entry name" value="Flavin_Rdtase-like_dom"/>
</dbReference>
<feature type="domain" description="Flavin reductase like" evidence="2">
    <location>
        <begin position="26"/>
        <end position="168"/>
    </location>
</feature>
<sequence>MHTFQPFPDDLFSFNPFVRIGQDGIVIASGNEEKANVMTASWGGIGVMWGKNAATIYVRKSRYTKEFIDNGDSFSITFLDPKYKTILKYFGSVSGRDEDKMSVASLNYNYKYSIPFVDEGNIVLLCKKMATVPIDFDYIHDKSFIDKWYSGNYTNDVHTMYIGEIIEILAR</sequence>
<proteinExistence type="inferred from homology"/>
<dbReference type="Proteomes" id="UP000198838">
    <property type="component" value="Unassembled WGS sequence"/>
</dbReference>
<protein>
    <submittedName>
        <fullName evidence="3">NADH-FMN oxidoreductase RutF, flavin reductase (DIM6/NTAB) family</fullName>
    </submittedName>
</protein>
<dbReference type="PANTHER" id="PTHR43567">
    <property type="entry name" value="FLAVOREDOXIN-RELATED-RELATED"/>
    <property type="match status" value="1"/>
</dbReference>
<dbReference type="PANTHER" id="PTHR43567:SF5">
    <property type="entry name" value="HYPOTHETICAL CYTOSOLIC PROTEIN"/>
    <property type="match status" value="1"/>
</dbReference>
<evidence type="ECO:0000313" key="3">
    <source>
        <dbReference type="EMBL" id="SFB12475.1"/>
    </source>
</evidence>
<dbReference type="OrthoDB" id="9791490at2"/>
<dbReference type="STRING" id="1120918.SAMN05216249_11011"/>
<evidence type="ECO:0000313" key="4">
    <source>
        <dbReference type="Proteomes" id="UP000198838"/>
    </source>
</evidence>
<dbReference type="GO" id="GO:0010181">
    <property type="term" value="F:FMN binding"/>
    <property type="evidence" value="ECO:0007669"/>
    <property type="project" value="InterPro"/>
</dbReference>
<keyword evidence="4" id="KW-1185">Reference proteome</keyword>
<dbReference type="AlphaFoldDB" id="A0A1I0YGD0"/>
<dbReference type="InterPro" id="IPR012349">
    <property type="entry name" value="Split_barrel_FMN-bd"/>
</dbReference>